<dbReference type="KEGG" id="vg:55412553"/>
<dbReference type="GeneID" id="55412553"/>
<organism evidence="1 2">
    <name type="scientific">uncultured phage_MedDCM-OCT-S30-C28</name>
    <dbReference type="NCBI Taxonomy" id="2741076"/>
    <lineage>
        <taxon>Viruses</taxon>
        <taxon>Duplodnaviria</taxon>
        <taxon>Heunggongvirae</taxon>
        <taxon>Uroviricota</taxon>
        <taxon>Caudoviricetes</taxon>
        <taxon>Autographivirales</taxon>
        <taxon>Fussvirus</taxon>
        <taxon>Fussvirus S30C28</taxon>
    </lineage>
</organism>
<reference evidence="1 2" key="1">
    <citation type="journal article" date="2013" name="PLoS Genet.">
        <title>Expanding the Marine Virosphere Using Metagenomics.</title>
        <authorList>
            <person name="Mizuno C.M."/>
            <person name="Rodriguez-Valera F."/>
            <person name="Kimes N.E."/>
            <person name="Ghai R."/>
        </authorList>
    </citation>
    <scope>NUCLEOTIDE SEQUENCE [LARGE SCALE GENOMIC DNA]</scope>
    <source>
        <strain evidence="1">UvMED-CGR-U-MedDCM-OCT-S30-C28</strain>
    </source>
</reference>
<name>A0A6S4PDT8_9CAUD</name>
<proteinExistence type="predicted"/>
<keyword evidence="2" id="KW-1185">Reference proteome</keyword>
<dbReference type="EMBL" id="AP013543">
    <property type="protein sequence ID" value="BAQ94208.1"/>
    <property type="molecule type" value="Genomic_DNA"/>
</dbReference>
<dbReference type="Proteomes" id="UP000505267">
    <property type="component" value="Segment"/>
</dbReference>
<sequence>MIETVVALLMYLKGDLVEMTYKEKLSHCMKSKRIAIKEVNPQNVKFSCKMVKAETEIYMGEKKILRIIEK</sequence>
<dbReference type="RefSeq" id="YP_009777750.1">
    <property type="nucleotide sequence ID" value="NC_047703.1"/>
</dbReference>
<evidence type="ECO:0000313" key="1">
    <source>
        <dbReference type="EMBL" id="BAQ94208.1"/>
    </source>
</evidence>
<protein>
    <submittedName>
        <fullName evidence="1">Uncharacterized protein</fullName>
    </submittedName>
</protein>
<accession>A0A6S4PDT8</accession>
<evidence type="ECO:0000313" key="2">
    <source>
        <dbReference type="Proteomes" id="UP000505267"/>
    </source>
</evidence>